<dbReference type="KEGG" id="mphy:MCBMB27_01510"/>
<organism evidence="4 6">
    <name type="scientific">Methylobacterium phyllosphaerae</name>
    <dbReference type="NCBI Taxonomy" id="418223"/>
    <lineage>
        <taxon>Bacteria</taxon>
        <taxon>Pseudomonadati</taxon>
        <taxon>Pseudomonadota</taxon>
        <taxon>Alphaproteobacteria</taxon>
        <taxon>Hyphomicrobiales</taxon>
        <taxon>Methylobacteriaceae</taxon>
        <taxon>Methylobacterium</taxon>
    </lineage>
</organism>
<name>A0AAE8L4Q2_9HYPH</name>
<evidence type="ECO:0000256" key="2">
    <source>
        <dbReference type="SAM" id="Phobius"/>
    </source>
</evidence>
<evidence type="ECO:0000256" key="1">
    <source>
        <dbReference type="SAM" id="MobiDB-lite"/>
    </source>
</evidence>
<protein>
    <submittedName>
        <fullName evidence="4">Uncharacterized protein</fullName>
    </submittedName>
</protein>
<dbReference type="EMBL" id="FOPK01000001">
    <property type="protein sequence ID" value="SFG26090.1"/>
    <property type="molecule type" value="Genomic_DNA"/>
</dbReference>
<dbReference type="AlphaFoldDB" id="A0AAE8L4Q2"/>
<keyword evidence="2" id="KW-0472">Membrane</keyword>
<reference evidence="3 5" key="1">
    <citation type="submission" date="2016-04" db="EMBL/GenBank/DDBJ databases">
        <title>Complete genome sequencing and analysis of CBMB27, Methylobacterium phyllosphaerae isolated from leaf tissues of rice (Oryza sativa L.).</title>
        <authorList>
            <person name="Lee Y."/>
            <person name="Hwangbo K."/>
            <person name="Chung H."/>
            <person name="Yoo J."/>
            <person name="Kim K.Y."/>
            <person name="Sa T.M."/>
            <person name="Um Y."/>
            <person name="Madhaiyan M."/>
        </authorList>
    </citation>
    <scope>NUCLEOTIDE SEQUENCE [LARGE SCALE GENOMIC DNA]</scope>
    <source>
        <strain evidence="3 5">CBMB27</strain>
    </source>
</reference>
<evidence type="ECO:0000313" key="6">
    <source>
        <dbReference type="Proteomes" id="UP000199140"/>
    </source>
</evidence>
<sequence>MTASAGLDGGLQGSRDGPEAAFGVVFGAIFGASAALRHRSMRPRVRDPHPAGPPYCERRLNETA</sequence>
<reference evidence="4 6" key="2">
    <citation type="submission" date="2016-10" db="EMBL/GenBank/DDBJ databases">
        <authorList>
            <person name="Varghese N."/>
            <person name="Submissions S."/>
        </authorList>
    </citation>
    <scope>NUCLEOTIDE SEQUENCE [LARGE SCALE GENOMIC DNA]</scope>
    <source>
        <strain evidence="4 6">CBMB27</strain>
    </source>
</reference>
<evidence type="ECO:0000313" key="4">
    <source>
        <dbReference type="EMBL" id="SFG26090.1"/>
    </source>
</evidence>
<dbReference type="EMBL" id="CP015367">
    <property type="protein sequence ID" value="APT30801.1"/>
    <property type="molecule type" value="Genomic_DNA"/>
</dbReference>
<keyword evidence="2" id="KW-1133">Transmembrane helix</keyword>
<dbReference type="Proteomes" id="UP000185487">
    <property type="component" value="Chromosome"/>
</dbReference>
<accession>A0AAE8L4Q2</accession>
<feature type="region of interest" description="Disordered" evidence="1">
    <location>
        <begin position="41"/>
        <end position="64"/>
    </location>
</feature>
<proteinExistence type="predicted"/>
<evidence type="ECO:0000313" key="5">
    <source>
        <dbReference type="Proteomes" id="UP000185487"/>
    </source>
</evidence>
<gene>
    <name evidence="3" type="ORF">MCBMB27_01510</name>
    <name evidence="4" type="ORF">SAMN05192567_101296</name>
</gene>
<keyword evidence="2" id="KW-0812">Transmembrane</keyword>
<dbReference type="Proteomes" id="UP000199140">
    <property type="component" value="Unassembled WGS sequence"/>
</dbReference>
<evidence type="ECO:0000313" key="3">
    <source>
        <dbReference type="EMBL" id="APT30801.1"/>
    </source>
</evidence>
<keyword evidence="5" id="KW-1185">Reference proteome</keyword>
<feature type="transmembrane region" description="Helical" evidence="2">
    <location>
        <begin position="20"/>
        <end position="36"/>
    </location>
</feature>